<comment type="caution">
    <text evidence="4">The sequence shown here is derived from an EMBL/GenBank/DDBJ whole genome shotgun (WGS) entry which is preliminary data.</text>
</comment>
<evidence type="ECO:0000256" key="1">
    <source>
        <dbReference type="SAM" id="MobiDB-lite"/>
    </source>
</evidence>
<dbReference type="Pfam" id="PF04264">
    <property type="entry name" value="YceI"/>
    <property type="match status" value="1"/>
</dbReference>
<reference evidence="4 5" key="1">
    <citation type="submission" date="2019-02" db="EMBL/GenBank/DDBJ databases">
        <title>Deep-cultivation of Planctomycetes and their phenomic and genomic characterization uncovers novel biology.</title>
        <authorList>
            <person name="Wiegand S."/>
            <person name="Jogler M."/>
            <person name="Boedeker C."/>
            <person name="Pinto D."/>
            <person name="Vollmers J."/>
            <person name="Rivas-Marin E."/>
            <person name="Kohn T."/>
            <person name="Peeters S.H."/>
            <person name="Heuer A."/>
            <person name="Rast P."/>
            <person name="Oberbeckmann S."/>
            <person name="Bunk B."/>
            <person name="Jeske O."/>
            <person name="Meyerdierks A."/>
            <person name="Storesund J.E."/>
            <person name="Kallscheuer N."/>
            <person name="Luecker S."/>
            <person name="Lage O.M."/>
            <person name="Pohl T."/>
            <person name="Merkel B.J."/>
            <person name="Hornburger P."/>
            <person name="Mueller R.-W."/>
            <person name="Bruemmer F."/>
            <person name="Labrenz M."/>
            <person name="Spormann A.M."/>
            <person name="Op Den Camp H."/>
            <person name="Overmann J."/>
            <person name="Amann R."/>
            <person name="Jetten M.S.M."/>
            <person name="Mascher T."/>
            <person name="Medema M.H."/>
            <person name="Devos D.P."/>
            <person name="Kaster A.-K."/>
            <person name="Ovreas L."/>
            <person name="Rohde M."/>
            <person name="Galperin M.Y."/>
            <person name="Jogler C."/>
        </authorList>
    </citation>
    <scope>NUCLEOTIDE SEQUENCE [LARGE SCALE GENOMIC DNA]</scope>
    <source>
        <strain evidence="4 5">KOR34</strain>
    </source>
</reference>
<dbReference type="InterPro" id="IPR036761">
    <property type="entry name" value="TTHA0802/YceI-like_sf"/>
</dbReference>
<keyword evidence="2" id="KW-0732">Signal</keyword>
<evidence type="ECO:0000313" key="5">
    <source>
        <dbReference type="Proteomes" id="UP000316714"/>
    </source>
</evidence>
<evidence type="ECO:0000256" key="2">
    <source>
        <dbReference type="SAM" id="SignalP"/>
    </source>
</evidence>
<accession>A0A5C5V7M7</accession>
<name>A0A5C5V7M7_9BACT</name>
<gene>
    <name evidence="4" type="ORF">KOR34_36610</name>
</gene>
<feature type="signal peptide" evidence="2">
    <location>
        <begin position="1"/>
        <end position="28"/>
    </location>
</feature>
<dbReference type="EMBL" id="SIHJ01000002">
    <property type="protein sequence ID" value="TWT33827.1"/>
    <property type="molecule type" value="Genomic_DNA"/>
</dbReference>
<dbReference type="RefSeq" id="WP_146566768.1">
    <property type="nucleotide sequence ID" value="NZ_SIHJ01000002.1"/>
</dbReference>
<feature type="chain" id="PRO_5022810137" description="Lipid/polyisoprenoid-binding YceI-like domain-containing protein" evidence="2">
    <location>
        <begin position="29"/>
        <end position="380"/>
    </location>
</feature>
<feature type="region of interest" description="Disordered" evidence="1">
    <location>
        <begin position="205"/>
        <end position="231"/>
    </location>
</feature>
<feature type="domain" description="Lipid/polyisoprenoid-binding YceI-like" evidence="3">
    <location>
        <begin position="47"/>
        <end position="203"/>
    </location>
</feature>
<evidence type="ECO:0000313" key="4">
    <source>
        <dbReference type="EMBL" id="TWT33827.1"/>
    </source>
</evidence>
<protein>
    <recommendedName>
        <fullName evidence="3">Lipid/polyisoprenoid-binding YceI-like domain-containing protein</fullName>
    </recommendedName>
</protein>
<dbReference type="OrthoDB" id="9811006at2"/>
<dbReference type="PANTHER" id="PTHR34406">
    <property type="entry name" value="PROTEIN YCEI"/>
    <property type="match status" value="1"/>
</dbReference>
<dbReference type="PANTHER" id="PTHR34406:SF1">
    <property type="entry name" value="PROTEIN YCEI"/>
    <property type="match status" value="1"/>
</dbReference>
<dbReference type="AlphaFoldDB" id="A0A5C5V7M7"/>
<proteinExistence type="predicted"/>
<evidence type="ECO:0000259" key="3">
    <source>
        <dbReference type="SMART" id="SM00867"/>
    </source>
</evidence>
<keyword evidence="5" id="KW-1185">Reference proteome</keyword>
<dbReference type="SMART" id="SM00867">
    <property type="entry name" value="YceI"/>
    <property type="match status" value="1"/>
</dbReference>
<organism evidence="4 5">
    <name type="scientific">Posidoniimonas corsicana</name>
    <dbReference type="NCBI Taxonomy" id="1938618"/>
    <lineage>
        <taxon>Bacteria</taxon>
        <taxon>Pseudomonadati</taxon>
        <taxon>Planctomycetota</taxon>
        <taxon>Planctomycetia</taxon>
        <taxon>Pirellulales</taxon>
        <taxon>Lacipirellulaceae</taxon>
        <taxon>Posidoniimonas</taxon>
    </lineage>
</organism>
<sequence precursor="true">MHAPNLYRYALTVLSAALLLGGAPSAHAQEFSKDKAKIKPVPVADGAAKISPANTQIEFIGLHVGDDPKPRLGGFAKWEGSLGVEDGKLKSVTVKIDTTSIWTEFDKLTTHLNAADFFHTAEHPTASFQSTQIKPGKQAGTVEISGKLTFMGTTKPLTFPAKVTVDKSGVVLTSEFDFDRITHGIAGHEGGVERLVKLSVVVGQPSTRGGKPTAAQAASSKTSAAPVSGLPVGGEVEPWEPVHVSGPHKGTQACPVCTYMKAPAVVAFAKSGDKTQQMLTQLEQLLAKHSDDKLKAFVVVLDAPPVMVTSMANGSRLRLTSLCYLAPKTREADLEKYKIDPSVENTVMVYKDYTVTANFNNLDVAEDPDKLPQAVDAVLQ</sequence>
<dbReference type="Gene3D" id="2.40.128.110">
    <property type="entry name" value="Lipid/polyisoprenoid-binding, YceI-like"/>
    <property type="match status" value="1"/>
</dbReference>
<dbReference type="Proteomes" id="UP000316714">
    <property type="component" value="Unassembled WGS sequence"/>
</dbReference>
<dbReference type="InterPro" id="IPR007372">
    <property type="entry name" value="Lipid/polyisoprenoid-bd_YceI"/>
</dbReference>
<feature type="compositionally biased region" description="Low complexity" evidence="1">
    <location>
        <begin position="211"/>
        <end position="226"/>
    </location>
</feature>
<dbReference type="SUPFAM" id="SSF101874">
    <property type="entry name" value="YceI-like"/>
    <property type="match status" value="1"/>
</dbReference>